<keyword evidence="1" id="KW-0472">Membrane</keyword>
<evidence type="ECO:0000256" key="1">
    <source>
        <dbReference type="SAM" id="Phobius"/>
    </source>
</evidence>
<dbReference type="EMBL" id="LLZG01000016">
    <property type="protein sequence ID" value="KUL45057.1"/>
    <property type="molecule type" value="Genomic_DNA"/>
</dbReference>
<reference evidence="3" key="1">
    <citation type="submission" date="2015-10" db="EMBL/GenBank/DDBJ databases">
        <authorList>
            <person name="Ju K.-S."/>
            <person name="Doroghazi J.R."/>
            <person name="Metcalf W.W."/>
        </authorList>
    </citation>
    <scope>NUCLEOTIDE SEQUENCE [LARGE SCALE GENOMIC DNA]</scope>
    <source>
        <strain evidence="3">NRRL 3151</strain>
    </source>
</reference>
<sequence>MLRVEHRKGDLLGGYFEVQRQWGSGFDFGSLRFTRHLLHGDRFGSRMTTMIVAVMVVLYALLPADRAPLPLLIHSGVLRLITLGGPGFYES</sequence>
<feature type="transmembrane region" description="Helical" evidence="1">
    <location>
        <begin position="43"/>
        <end position="62"/>
    </location>
</feature>
<keyword evidence="1" id="KW-1133">Transmembrane helix</keyword>
<gene>
    <name evidence="2" type="ORF">ADL12_04490</name>
</gene>
<keyword evidence="3" id="KW-1185">Reference proteome</keyword>
<accession>A0A0X3VL20</accession>
<proteinExistence type="predicted"/>
<organism evidence="2 3">
    <name type="scientific">Streptomyces regalis</name>
    <dbReference type="NCBI Taxonomy" id="68262"/>
    <lineage>
        <taxon>Bacteria</taxon>
        <taxon>Bacillati</taxon>
        <taxon>Actinomycetota</taxon>
        <taxon>Actinomycetes</taxon>
        <taxon>Kitasatosporales</taxon>
        <taxon>Streptomycetaceae</taxon>
        <taxon>Streptomyces</taxon>
    </lineage>
</organism>
<keyword evidence="1" id="KW-0812">Transmembrane</keyword>
<comment type="caution">
    <text evidence="2">The sequence shown here is derived from an EMBL/GenBank/DDBJ whole genome shotgun (WGS) entry which is preliminary data.</text>
</comment>
<dbReference type="AlphaFoldDB" id="A0A0X3VL20"/>
<protein>
    <submittedName>
        <fullName evidence="2">Uncharacterized protein</fullName>
    </submittedName>
</protein>
<name>A0A0X3VL20_9ACTN</name>
<dbReference type="Proteomes" id="UP000053923">
    <property type="component" value="Unassembled WGS sequence"/>
</dbReference>
<evidence type="ECO:0000313" key="2">
    <source>
        <dbReference type="EMBL" id="KUL45057.1"/>
    </source>
</evidence>
<evidence type="ECO:0000313" key="3">
    <source>
        <dbReference type="Proteomes" id="UP000053923"/>
    </source>
</evidence>